<dbReference type="SUPFAM" id="SSF54928">
    <property type="entry name" value="RNA-binding domain, RBD"/>
    <property type="match status" value="1"/>
</dbReference>
<sequence length="273" mass="29120">MSSSTTSSPTPSLFTFSAAAAPPLDLAPPYATPSSTTSSPTPSLSSTFSTATAPPLAPPPPYVKWSLCSVPPQPQRLCHAPAPSPEIVASPSIAPETLSSLPLPYVRETTTSESLRAWLQRRQLPLSAPSSSSPSHRVHFPTKIESFGSRDRDRSPFTSLLKAIVAWDVVRAYQSSQGNCSENDPNNTTVFVGGLDSNVDEEYLRQIFTPASTSVTMPPPSPGNLAAVRHPSSAISHRHPPHTRRGRVRGPHVVPSPSPRQSRIGSLLAILAR</sequence>
<reference evidence="2" key="3">
    <citation type="submission" date="2021-05" db="UniProtKB">
        <authorList>
            <consortium name="EnsemblPlants"/>
        </authorList>
    </citation>
    <scope>IDENTIFICATION</scope>
    <source>
        <strain evidence="2">cv. B73</strain>
    </source>
</reference>
<dbReference type="GO" id="GO:0003676">
    <property type="term" value="F:nucleic acid binding"/>
    <property type="evidence" value="ECO:0007669"/>
    <property type="project" value="InterPro"/>
</dbReference>
<dbReference type="Proteomes" id="UP000007305">
    <property type="component" value="Chromosome 9"/>
</dbReference>
<feature type="compositionally biased region" description="Basic residues" evidence="1">
    <location>
        <begin position="236"/>
        <end position="250"/>
    </location>
</feature>
<feature type="region of interest" description="Disordered" evidence="1">
    <location>
        <begin position="227"/>
        <end position="262"/>
    </location>
</feature>
<evidence type="ECO:0000256" key="1">
    <source>
        <dbReference type="SAM" id="MobiDB-lite"/>
    </source>
</evidence>
<dbReference type="InterPro" id="IPR012677">
    <property type="entry name" value="Nucleotide-bd_a/b_plait_sf"/>
</dbReference>
<keyword evidence="3" id="KW-1185">Reference proteome</keyword>
<name>A0A804R3N8_MAIZE</name>
<feature type="region of interest" description="Disordered" evidence="1">
    <location>
        <begin position="25"/>
        <end position="53"/>
    </location>
</feature>
<dbReference type="InterPro" id="IPR035979">
    <property type="entry name" value="RBD_domain_sf"/>
</dbReference>
<organism evidence="2 3">
    <name type="scientific">Zea mays</name>
    <name type="common">Maize</name>
    <dbReference type="NCBI Taxonomy" id="4577"/>
    <lineage>
        <taxon>Eukaryota</taxon>
        <taxon>Viridiplantae</taxon>
        <taxon>Streptophyta</taxon>
        <taxon>Embryophyta</taxon>
        <taxon>Tracheophyta</taxon>
        <taxon>Spermatophyta</taxon>
        <taxon>Magnoliopsida</taxon>
        <taxon>Liliopsida</taxon>
        <taxon>Poales</taxon>
        <taxon>Poaceae</taxon>
        <taxon>PACMAD clade</taxon>
        <taxon>Panicoideae</taxon>
        <taxon>Andropogonodae</taxon>
        <taxon>Andropogoneae</taxon>
        <taxon>Tripsacinae</taxon>
        <taxon>Zea</taxon>
    </lineage>
</organism>
<dbReference type="Gene3D" id="3.30.70.330">
    <property type="match status" value="1"/>
</dbReference>
<dbReference type="InParanoid" id="A0A804R3N8"/>
<protein>
    <recommendedName>
        <fullName evidence="4">RRM domain-containing protein</fullName>
    </recommendedName>
</protein>
<proteinExistence type="predicted"/>
<evidence type="ECO:0000313" key="2">
    <source>
        <dbReference type="EnsemblPlants" id="Zm00001eb380250_P001"/>
    </source>
</evidence>
<dbReference type="EnsemblPlants" id="Zm00001eb380250_T001">
    <property type="protein sequence ID" value="Zm00001eb380250_P001"/>
    <property type="gene ID" value="Zm00001eb380250"/>
</dbReference>
<evidence type="ECO:0000313" key="3">
    <source>
        <dbReference type="Proteomes" id="UP000007305"/>
    </source>
</evidence>
<reference evidence="3" key="1">
    <citation type="journal article" date="2009" name="Science">
        <title>The B73 maize genome: complexity, diversity, and dynamics.</title>
        <authorList>
            <person name="Schnable P.S."/>
            <person name="Ware D."/>
            <person name="Fulton R.S."/>
            <person name="Stein J.C."/>
            <person name="Wei F."/>
            <person name="Pasternak S."/>
            <person name="Liang C."/>
            <person name="Zhang J."/>
            <person name="Fulton L."/>
            <person name="Graves T.A."/>
            <person name="Minx P."/>
            <person name="Reily A.D."/>
            <person name="Courtney L."/>
            <person name="Kruchowski S.S."/>
            <person name="Tomlinson C."/>
            <person name="Strong C."/>
            <person name="Delehaunty K."/>
            <person name="Fronick C."/>
            <person name="Courtney B."/>
            <person name="Rock S.M."/>
            <person name="Belter E."/>
            <person name="Du F."/>
            <person name="Kim K."/>
            <person name="Abbott R.M."/>
            <person name="Cotton M."/>
            <person name="Levy A."/>
            <person name="Marchetto P."/>
            <person name="Ochoa K."/>
            <person name="Jackson S.M."/>
            <person name="Gillam B."/>
            <person name="Chen W."/>
            <person name="Yan L."/>
            <person name="Higginbotham J."/>
            <person name="Cardenas M."/>
            <person name="Waligorski J."/>
            <person name="Applebaum E."/>
            <person name="Phelps L."/>
            <person name="Falcone J."/>
            <person name="Kanchi K."/>
            <person name="Thane T."/>
            <person name="Scimone A."/>
            <person name="Thane N."/>
            <person name="Henke J."/>
            <person name="Wang T."/>
            <person name="Ruppert J."/>
            <person name="Shah N."/>
            <person name="Rotter K."/>
            <person name="Hodges J."/>
            <person name="Ingenthron E."/>
            <person name="Cordes M."/>
            <person name="Kohlberg S."/>
            <person name="Sgro J."/>
            <person name="Delgado B."/>
            <person name="Mead K."/>
            <person name="Chinwalla A."/>
            <person name="Leonard S."/>
            <person name="Crouse K."/>
            <person name="Collura K."/>
            <person name="Kudrna D."/>
            <person name="Currie J."/>
            <person name="He R."/>
            <person name="Angelova A."/>
            <person name="Rajasekar S."/>
            <person name="Mueller T."/>
            <person name="Lomeli R."/>
            <person name="Scara G."/>
            <person name="Ko A."/>
            <person name="Delaney K."/>
            <person name="Wissotski M."/>
            <person name="Lopez G."/>
            <person name="Campos D."/>
            <person name="Braidotti M."/>
            <person name="Ashley E."/>
            <person name="Golser W."/>
            <person name="Kim H."/>
            <person name="Lee S."/>
            <person name="Lin J."/>
            <person name="Dujmic Z."/>
            <person name="Kim W."/>
            <person name="Talag J."/>
            <person name="Zuccolo A."/>
            <person name="Fan C."/>
            <person name="Sebastian A."/>
            <person name="Kramer M."/>
            <person name="Spiegel L."/>
            <person name="Nascimento L."/>
            <person name="Zutavern T."/>
            <person name="Miller B."/>
            <person name="Ambroise C."/>
            <person name="Muller S."/>
            <person name="Spooner W."/>
            <person name="Narechania A."/>
            <person name="Ren L."/>
            <person name="Wei S."/>
            <person name="Kumari S."/>
            <person name="Faga B."/>
            <person name="Levy M.J."/>
            <person name="McMahan L."/>
            <person name="Van Buren P."/>
            <person name="Vaughn M.W."/>
            <person name="Ying K."/>
            <person name="Yeh C.-T."/>
            <person name="Emrich S.J."/>
            <person name="Jia Y."/>
            <person name="Kalyanaraman A."/>
            <person name="Hsia A.-P."/>
            <person name="Barbazuk W.B."/>
            <person name="Baucom R.S."/>
            <person name="Brutnell T.P."/>
            <person name="Carpita N.C."/>
            <person name="Chaparro C."/>
            <person name="Chia J.-M."/>
            <person name="Deragon J.-M."/>
            <person name="Estill J.C."/>
            <person name="Fu Y."/>
            <person name="Jeddeloh J.A."/>
            <person name="Han Y."/>
            <person name="Lee H."/>
            <person name="Li P."/>
            <person name="Lisch D.R."/>
            <person name="Liu S."/>
            <person name="Liu Z."/>
            <person name="Nagel D.H."/>
            <person name="McCann M.C."/>
            <person name="SanMiguel P."/>
            <person name="Myers A.M."/>
            <person name="Nettleton D."/>
            <person name="Nguyen J."/>
            <person name="Penning B.W."/>
            <person name="Ponnala L."/>
            <person name="Schneider K.L."/>
            <person name="Schwartz D.C."/>
            <person name="Sharma A."/>
            <person name="Soderlund C."/>
            <person name="Springer N.M."/>
            <person name="Sun Q."/>
            <person name="Wang H."/>
            <person name="Waterman M."/>
            <person name="Westerman R."/>
            <person name="Wolfgruber T.K."/>
            <person name="Yang L."/>
            <person name="Yu Y."/>
            <person name="Zhang L."/>
            <person name="Zhou S."/>
            <person name="Zhu Q."/>
            <person name="Bennetzen J.L."/>
            <person name="Dawe R.K."/>
            <person name="Jiang J."/>
            <person name="Jiang N."/>
            <person name="Presting G.G."/>
            <person name="Wessler S.R."/>
            <person name="Aluru S."/>
            <person name="Martienssen R.A."/>
            <person name="Clifton S.W."/>
            <person name="McCombie W.R."/>
            <person name="Wing R.A."/>
            <person name="Wilson R.K."/>
        </authorList>
    </citation>
    <scope>NUCLEOTIDE SEQUENCE [LARGE SCALE GENOMIC DNA]</scope>
    <source>
        <strain evidence="3">cv. B73</strain>
    </source>
</reference>
<reference evidence="2" key="2">
    <citation type="submission" date="2019-07" db="EMBL/GenBank/DDBJ databases">
        <authorList>
            <person name="Seetharam A."/>
            <person name="Woodhouse M."/>
            <person name="Cannon E."/>
        </authorList>
    </citation>
    <scope>NUCLEOTIDE SEQUENCE [LARGE SCALE GENOMIC DNA]</scope>
    <source>
        <strain evidence="2">cv. B73</strain>
    </source>
</reference>
<dbReference type="Gramene" id="Zm00001eb380250_T001">
    <property type="protein sequence ID" value="Zm00001eb380250_P001"/>
    <property type="gene ID" value="Zm00001eb380250"/>
</dbReference>
<dbReference type="AlphaFoldDB" id="A0A804R3N8"/>
<evidence type="ECO:0008006" key="4">
    <source>
        <dbReference type="Google" id="ProtNLM"/>
    </source>
</evidence>
<accession>A0A804R3N8</accession>